<feature type="region of interest" description="Disordered" evidence="1">
    <location>
        <begin position="371"/>
        <end position="395"/>
    </location>
</feature>
<evidence type="ECO:0008006" key="6">
    <source>
        <dbReference type="Google" id="ProtNLM"/>
    </source>
</evidence>
<feature type="transmembrane region" description="Helical" evidence="2">
    <location>
        <begin position="416"/>
        <end position="435"/>
    </location>
</feature>
<sequence>MHRSSTWCREIVILIVALKLCYVNLCSGDWVEIPFLQPSTTTQKTTIIRKNINRPVFAVDSGFMSHVLPPSFAIASDRESEESEEEEEDGEISPQSPINYATLSTPVRITSLVDFEEFRRRSTTTSTTESPFNVFPEKYSHFQKRIYEYPRVNVSTKLGWSSPKDEMHFVMSSDKTSPGQVDRQPMSNKYQEESIEYLNGVAPGSMPHRPPYQTVNDRVEIPVPSSTGENDRQSEESSSSEDKDIYSSNPNRTVEERPLDKDRFHDFDDYDEVHPLESLNNVTIVKRRRRPGPQGQVTIVKVFPPRRHHLRPTADPNSEGGFSGFVNFLKRMQDKFMQRTAKNIGDKIKILQDLKDQLLLSIERKMTTLWRDQNEQTGEDDQKKGNRRVKRGGGGWMDYGDHGGGHGGMDFPSAEAAQLTISFLTFAVFLIKLVLQVINTIKSKHYTYNSLAGLNGVTGATLKIVNRSRRSTDPNADDHWKLNILSAINNYKFS</sequence>
<evidence type="ECO:0000256" key="3">
    <source>
        <dbReference type="SAM" id="SignalP"/>
    </source>
</evidence>
<keyword evidence="2" id="KW-0472">Membrane</keyword>
<keyword evidence="2" id="KW-1133">Transmembrane helix</keyword>
<evidence type="ECO:0000313" key="4">
    <source>
        <dbReference type="EnsemblMetazoa" id="AALFPA23_005099.P6446"/>
    </source>
</evidence>
<reference evidence="4" key="2">
    <citation type="submission" date="2025-05" db="UniProtKB">
        <authorList>
            <consortium name="EnsemblMetazoa"/>
        </authorList>
    </citation>
    <scope>IDENTIFICATION</scope>
    <source>
        <strain evidence="4">Foshan</strain>
    </source>
</reference>
<feature type="compositionally biased region" description="Basic and acidic residues" evidence="1">
    <location>
        <begin position="229"/>
        <end position="245"/>
    </location>
</feature>
<keyword evidence="2" id="KW-0812">Transmembrane</keyword>
<feature type="region of interest" description="Disordered" evidence="1">
    <location>
        <begin position="221"/>
        <end position="260"/>
    </location>
</feature>
<organism evidence="4 5">
    <name type="scientific">Aedes albopictus</name>
    <name type="common">Asian tiger mosquito</name>
    <name type="synonym">Stegomyia albopicta</name>
    <dbReference type="NCBI Taxonomy" id="7160"/>
    <lineage>
        <taxon>Eukaryota</taxon>
        <taxon>Metazoa</taxon>
        <taxon>Ecdysozoa</taxon>
        <taxon>Arthropoda</taxon>
        <taxon>Hexapoda</taxon>
        <taxon>Insecta</taxon>
        <taxon>Pterygota</taxon>
        <taxon>Neoptera</taxon>
        <taxon>Endopterygota</taxon>
        <taxon>Diptera</taxon>
        <taxon>Nematocera</taxon>
        <taxon>Culicoidea</taxon>
        <taxon>Culicidae</taxon>
        <taxon>Culicinae</taxon>
        <taxon>Aedini</taxon>
        <taxon>Aedes</taxon>
        <taxon>Stegomyia</taxon>
    </lineage>
</organism>
<evidence type="ECO:0000256" key="1">
    <source>
        <dbReference type="SAM" id="MobiDB-lite"/>
    </source>
</evidence>
<dbReference type="GeneID" id="115260183"/>
<dbReference type="EnsemblMetazoa" id="AALFPA23_005099.R6446">
    <property type="protein sequence ID" value="AALFPA23_005099.P6446"/>
    <property type="gene ID" value="AALFPA23_005099"/>
</dbReference>
<protein>
    <recommendedName>
        <fullName evidence="6">Secreted protein</fullName>
    </recommendedName>
</protein>
<proteinExistence type="predicted"/>
<dbReference type="Proteomes" id="UP000069940">
    <property type="component" value="Unassembled WGS sequence"/>
</dbReference>
<reference evidence="5" key="1">
    <citation type="journal article" date="2015" name="Proc. Natl. Acad. Sci. U.S.A.">
        <title>Genome sequence of the Asian Tiger mosquito, Aedes albopictus, reveals insights into its biology, genetics, and evolution.</title>
        <authorList>
            <person name="Chen X.G."/>
            <person name="Jiang X."/>
            <person name="Gu J."/>
            <person name="Xu M."/>
            <person name="Wu Y."/>
            <person name="Deng Y."/>
            <person name="Zhang C."/>
            <person name="Bonizzoni M."/>
            <person name="Dermauw W."/>
            <person name="Vontas J."/>
            <person name="Armbruster P."/>
            <person name="Huang X."/>
            <person name="Yang Y."/>
            <person name="Zhang H."/>
            <person name="He W."/>
            <person name="Peng H."/>
            <person name="Liu Y."/>
            <person name="Wu K."/>
            <person name="Chen J."/>
            <person name="Lirakis M."/>
            <person name="Topalis P."/>
            <person name="Van Leeuwen T."/>
            <person name="Hall A.B."/>
            <person name="Jiang X."/>
            <person name="Thorpe C."/>
            <person name="Mueller R.L."/>
            <person name="Sun C."/>
            <person name="Waterhouse R.M."/>
            <person name="Yan G."/>
            <person name="Tu Z.J."/>
            <person name="Fang X."/>
            <person name="James A.A."/>
        </authorList>
    </citation>
    <scope>NUCLEOTIDE SEQUENCE [LARGE SCALE GENOMIC DNA]</scope>
    <source>
        <strain evidence="5">Foshan</strain>
    </source>
</reference>
<keyword evidence="3" id="KW-0732">Signal</keyword>
<feature type="region of interest" description="Disordered" evidence="1">
    <location>
        <begin position="75"/>
        <end position="98"/>
    </location>
</feature>
<evidence type="ECO:0000313" key="5">
    <source>
        <dbReference type="Proteomes" id="UP000069940"/>
    </source>
</evidence>
<name>A0ABM1Y2P5_AEDAL</name>
<accession>A0ABM1Y2P5</accession>
<feature type="compositionally biased region" description="Acidic residues" evidence="1">
    <location>
        <begin position="79"/>
        <end position="91"/>
    </location>
</feature>
<feature type="signal peptide" evidence="3">
    <location>
        <begin position="1"/>
        <end position="28"/>
    </location>
</feature>
<evidence type="ECO:0000256" key="2">
    <source>
        <dbReference type="SAM" id="Phobius"/>
    </source>
</evidence>
<dbReference type="RefSeq" id="XP_029716960.1">
    <property type="nucleotide sequence ID" value="XM_029861100.2"/>
</dbReference>
<keyword evidence="5" id="KW-1185">Reference proteome</keyword>
<feature type="chain" id="PRO_5045943516" description="Secreted protein" evidence="3">
    <location>
        <begin position="29"/>
        <end position="494"/>
    </location>
</feature>